<dbReference type="PANTHER" id="PTHR33797">
    <property type="entry name" value="ORGANIC HYDROPEROXIDE RESISTANCE PROTEIN-LIKE"/>
    <property type="match status" value="1"/>
</dbReference>
<reference evidence="3" key="1">
    <citation type="submission" date="2021-01" db="EMBL/GenBank/DDBJ databases">
        <title>Whole genome shotgun sequence of Actinoplanes tereljensis NBRC 105297.</title>
        <authorList>
            <person name="Komaki H."/>
            <person name="Tamura T."/>
        </authorList>
    </citation>
    <scope>NUCLEOTIDE SEQUENCE</scope>
    <source>
        <strain evidence="3">NBRC 105297</strain>
    </source>
</reference>
<dbReference type="Pfam" id="PF02566">
    <property type="entry name" value="OsmC"/>
    <property type="match status" value="1"/>
</dbReference>
<accession>A0A919NUD4</accession>
<sequence>MSHIYTAKAHVAGGRNGHGRSDDGHLDVDLSRPATGGPGTNPEQLFAVAYAACFEGALATVARRARVDLGETSVDSTVSLSSVDDGSFRIGATLAVTIPGVTDPDEAVKLAIEADRVCPYSNALRGNVEVAITANGRWVAGPRD</sequence>
<keyword evidence="4" id="KW-1185">Reference proteome</keyword>
<comment type="similarity">
    <text evidence="1">Belongs to the OsmC/Ohr family.</text>
</comment>
<organism evidence="3 4">
    <name type="scientific">Paractinoplanes tereljensis</name>
    <dbReference type="NCBI Taxonomy" id="571912"/>
    <lineage>
        <taxon>Bacteria</taxon>
        <taxon>Bacillati</taxon>
        <taxon>Actinomycetota</taxon>
        <taxon>Actinomycetes</taxon>
        <taxon>Micromonosporales</taxon>
        <taxon>Micromonosporaceae</taxon>
        <taxon>Paractinoplanes</taxon>
    </lineage>
</organism>
<dbReference type="InterPro" id="IPR015946">
    <property type="entry name" value="KH_dom-like_a/b"/>
</dbReference>
<feature type="region of interest" description="Disordered" evidence="2">
    <location>
        <begin position="11"/>
        <end position="39"/>
    </location>
</feature>
<dbReference type="InterPro" id="IPR036102">
    <property type="entry name" value="OsmC/Ohrsf"/>
</dbReference>
<protein>
    <submittedName>
        <fullName evidence="3">Ohr subfamily peroxiredoxin</fullName>
    </submittedName>
</protein>
<evidence type="ECO:0000313" key="3">
    <source>
        <dbReference type="EMBL" id="GIF23682.1"/>
    </source>
</evidence>
<dbReference type="SUPFAM" id="SSF82784">
    <property type="entry name" value="OsmC-like"/>
    <property type="match status" value="1"/>
</dbReference>
<dbReference type="Proteomes" id="UP000623608">
    <property type="component" value="Unassembled WGS sequence"/>
</dbReference>
<dbReference type="GO" id="GO:0006979">
    <property type="term" value="P:response to oxidative stress"/>
    <property type="evidence" value="ECO:0007669"/>
    <property type="project" value="InterPro"/>
</dbReference>
<name>A0A919NUD4_9ACTN</name>
<dbReference type="NCBIfam" id="TIGR03561">
    <property type="entry name" value="organ_hyd_perox"/>
    <property type="match status" value="1"/>
</dbReference>
<dbReference type="PANTHER" id="PTHR33797:SF2">
    <property type="entry name" value="ORGANIC HYDROPEROXIDE RESISTANCE PROTEIN-LIKE"/>
    <property type="match status" value="1"/>
</dbReference>
<dbReference type="InterPro" id="IPR003718">
    <property type="entry name" value="OsmC/Ohr_fam"/>
</dbReference>
<evidence type="ECO:0000313" key="4">
    <source>
        <dbReference type="Proteomes" id="UP000623608"/>
    </source>
</evidence>
<dbReference type="EMBL" id="BOMY01000041">
    <property type="protein sequence ID" value="GIF23682.1"/>
    <property type="molecule type" value="Genomic_DNA"/>
</dbReference>
<dbReference type="Gene3D" id="3.30.300.20">
    <property type="match status" value="1"/>
</dbReference>
<evidence type="ECO:0000256" key="1">
    <source>
        <dbReference type="ARBA" id="ARBA00007378"/>
    </source>
</evidence>
<feature type="compositionally biased region" description="Basic and acidic residues" evidence="2">
    <location>
        <begin position="19"/>
        <end position="30"/>
    </location>
</feature>
<dbReference type="AlphaFoldDB" id="A0A919NUD4"/>
<dbReference type="InterPro" id="IPR019953">
    <property type="entry name" value="OHR"/>
</dbReference>
<comment type="caution">
    <text evidence="3">The sequence shown here is derived from an EMBL/GenBank/DDBJ whole genome shotgun (WGS) entry which is preliminary data.</text>
</comment>
<dbReference type="RefSeq" id="WP_203811562.1">
    <property type="nucleotide sequence ID" value="NZ_BOMY01000041.1"/>
</dbReference>
<proteinExistence type="inferred from homology"/>
<gene>
    <name evidence="3" type="ORF">Ate02nite_64120</name>
</gene>
<evidence type="ECO:0000256" key="2">
    <source>
        <dbReference type="SAM" id="MobiDB-lite"/>
    </source>
</evidence>
<dbReference type="Gene3D" id="2.20.25.10">
    <property type="match status" value="1"/>
</dbReference>